<dbReference type="GO" id="GO:0005886">
    <property type="term" value="C:plasma membrane"/>
    <property type="evidence" value="ECO:0007669"/>
    <property type="project" value="UniProtKB-SubCell"/>
</dbReference>
<evidence type="ECO:0000256" key="4">
    <source>
        <dbReference type="ARBA" id="ARBA00022475"/>
    </source>
</evidence>
<feature type="transmembrane region" description="Helical" evidence="14">
    <location>
        <begin position="600"/>
        <end position="621"/>
    </location>
</feature>
<organism evidence="15 16">
    <name type="scientific">Termitidicoccus mucosus</name>
    <dbReference type="NCBI Taxonomy" id="1184151"/>
    <lineage>
        <taxon>Bacteria</taxon>
        <taxon>Pseudomonadati</taxon>
        <taxon>Verrucomicrobiota</taxon>
        <taxon>Opitutia</taxon>
        <taxon>Opitutales</taxon>
        <taxon>Opitutaceae</taxon>
        <taxon>Termitidicoccus</taxon>
    </lineage>
</organism>
<feature type="transmembrane region" description="Helical" evidence="14">
    <location>
        <begin position="497"/>
        <end position="518"/>
    </location>
</feature>
<name>A0A178ILE2_9BACT</name>
<evidence type="ECO:0000256" key="3">
    <source>
        <dbReference type="ARBA" id="ARBA00022448"/>
    </source>
</evidence>
<feature type="transmembrane region" description="Helical" evidence="14">
    <location>
        <begin position="6"/>
        <end position="25"/>
    </location>
</feature>
<sequence length="651" mass="71489">MHIGLLDWIIIIGVAGLFLGSAVYLKKYTRSVADFLAADRCAGRYLVSVGQGMSLFGVTAMVANFEKFFQAGFGAMWWEFMLAPVGLIVAMSGWVVYRFRATRALTLAQFFEMRYTRRFRIMSGMLGFVSGLLNYGVFPGIVANVLIQLADLPAQTVILGLGVDTRALVMLPLMLVPLLITLYGGMITCIVTNFLQGMFMIAVYVAITLYLLKRFDWAVMMESVSAAPAGASLLDPFDQKAIADFNIWFFLIFTFKAFYNCLGWQNAQGFNAAATSPHEARMASVLSEWRRGFLYIVPLVIPICAYTVLHHAGLTDLGALVQSRLGEIGDPQIRSQMTVPVTLAVILPTGLLGLFIASIIGGSTAADASQLHSWGSIFIQDVVLPLRKKPFTPAEQLRCLRLAAAGVALFAYLWSLFFPMRDHIFMYFLITGTIYLGGSGAVIIGGLYWRRATVQGAWTAMITGAVVALLGVGLQTVWPSVPFLLSLAPRMPLNGAWLAMVAYVASIAGFIVVSLVTSHGKRFDLDRMLGRTGEAGAPETAEKVAEKSSTTARPRDIYTREDRWTIGLKVGWTTVFTAAFVIGTVLGVAGWLRIEWWRGWWGFTVLVSMLAAVATVVWFVIGGRRDLQKLFTHLRTASRDEEDNGTVDAKK</sequence>
<dbReference type="AlphaFoldDB" id="A0A178ILE2"/>
<protein>
    <submittedName>
        <fullName evidence="15">Sodium:solute symporter</fullName>
    </submittedName>
</protein>
<proteinExistence type="inferred from homology"/>
<evidence type="ECO:0000313" key="15">
    <source>
        <dbReference type="EMBL" id="OAM90712.1"/>
    </source>
</evidence>
<evidence type="ECO:0000256" key="1">
    <source>
        <dbReference type="ARBA" id="ARBA00004651"/>
    </source>
</evidence>
<keyword evidence="9" id="KW-0406">Ion transport</keyword>
<feature type="transmembrane region" description="Helical" evidence="14">
    <location>
        <begin position="399"/>
        <end position="418"/>
    </location>
</feature>
<comment type="catalytic activity">
    <reaction evidence="12">
        <text>L-proline(in) + Na(+)(in) = L-proline(out) + Na(+)(out)</text>
        <dbReference type="Rhea" id="RHEA:28967"/>
        <dbReference type="ChEBI" id="CHEBI:29101"/>
        <dbReference type="ChEBI" id="CHEBI:60039"/>
    </reaction>
</comment>
<feature type="transmembrane region" description="Helical" evidence="14">
    <location>
        <begin position="292"/>
        <end position="309"/>
    </location>
</feature>
<dbReference type="EMBL" id="LRRQ01000050">
    <property type="protein sequence ID" value="OAM90712.1"/>
    <property type="molecule type" value="Genomic_DNA"/>
</dbReference>
<evidence type="ECO:0000256" key="10">
    <source>
        <dbReference type="ARBA" id="ARBA00023136"/>
    </source>
</evidence>
<reference evidence="15 16" key="1">
    <citation type="submission" date="2016-01" db="EMBL/GenBank/DDBJ databases">
        <title>High potential of lignocellulose degradation of a new Verrucomicrobia species.</title>
        <authorList>
            <person name="Wang Y."/>
            <person name="Shi Y."/>
            <person name="Qiu Z."/>
            <person name="Liu S."/>
            <person name="Yang H."/>
        </authorList>
    </citation>
    <scope>NUCLEOTIDE SEQUENCE [LARGE SCALE GENOMIC DNA]</scope>
    <source>
        <strain evidence="15 16">TSB47</strain>
    </source>
</reference>
<evidence type="ECO:0000256" key="14">
    <source>
        <dbReference type="SAM" id="Phobius"/>
    </source>
</evidence>
<dbReference type="PROSITE" id="PS50283">
    <property type="entry name" value="NA_SOLUT_SYMP_3"/>
    <property type="match status" value="1"/>
</dbReference>
<dbReference type="InterPro" id="IPR001734">
    <property type="entry name" value="Na/solute_symporter"/>
</dbReference>
<dbReference type="Gene3D" id="1.20.1730.10">
    <property type="entry name" value="Sodium/glucose cotransporter"/>
    <property type="match status" value="1"/>
</dbReference>
<keyword evidence="8" id="KW-0915">Sodium</keyword>
<dbReference type="InterPro" id="IPR038377">
    <property type="entry name" value="Na/Glc_symporter_sf"/>
</dbReference>
<evidence type="ECO:0000313" key="16">
    <source>
        <dbReference type="Proteomes" id="UP000078486"/>
    </source>
</evidence>
<comment type="similarity">
    <text evidence="2 13">Belongs to the sodium:solute symporter (SSF) (TC 2.A.21) family.</text>
</comment>
<dbReference type="RefSeq" id="WP_068769401.1">
    <property type="nucleotide sequence ID" value="NZ_CP109796.1"/>
</dbReference>
<evidence type="ECO:0000256" key="7">
    <source>
        <dbReference type="ARBA" id="ARBA00022989"/>
    </source>
</evidence>
<keyword evidence="3" id="KW-0813">Transport</keyword>
<feature type="transmembrane region" description="Helical" evidence="14">
    <location>
        <begin position="341"/>
        <end position="361"/>
    </location>
</feature>
<dbReference type="GO" id="GO:0046942">
    <property type="term" value="P:carboxylic acid transport"/>
    <property type="evidence" value="ECO:0007669"/>
    <property type="project" value="UniProtKB-ARBA"/>
</dbReference>
<evidence type="ECO:0000256" key="2">
    <source>
        <dbReference type="ARBA" id="ARBA00006434"/>
    </source>
</evidence>
<feature type="transmembrane region" description="Helical" evidence="14">
    <location>
        <begin position="75"/>
        <end position="97"/>
    </location>
</feature>
<keyword evidence="7 14" id="KW-1133">Transmembrane helix</keyword>
<evidence type="ECO:0000256" key="12">
    <source>
        <dbReference type="ARBA" id="ARBA00033708"/>
    </source>
</evidence>
<comment type="subcellular location">
    <subcellularLocation>
        <location evidence="1">Cell membrane</location>
        <topology evidence="1">Multi-pass membrane protein</topology>
    </subcellularLocation>
</comment>
<dbReference type="GO" id="GO:0015293">
    <property type="term" value="F:symporter activity"/>
    <property type="evidence" value="ECO:0007669"/>
    <property type="project" value="UniProtKB-KW"/>
</dbReference>
<keyword evidence="16" id="KW-1185">Reference proteome</keyword>
<feature type="transmembrane region" description="Helical" evidence="14">
    <location>
        <begin position="456"/>
        <end position="477"/>
    </location>
</feature>
<accession>A0A178ILE2</accession>
<keyword evidence="10 14" id="KW-0472">Membrane</keyword>
<keyword evidence="4" id="KW-1003">Cell membrane</keyword>
<dbReference type="Proteomes" id="UP000078486">
    <property type="component" value="Unassembled WGS sequence"/>
</dbReference>
<evidence type="ECO:0000256" key="9">
    <source>
        <dbReference type="ARBA" id="ARBA00023065"/>
    </source>
</evidence>
<keyword evidence="5 14" id="KW-0812">Transmembrane</keyword>
<dbReference type="InterPro" id="IPR050277">
    <property type="entry name" value="Sodium:Solute_Symporter"/>
</dbReference>
<feature type="transmembrane region" description="Helical" evidence="14">
    <location>
        <begin position="168"/>
        <end position="188"/>
    </location>
</feature>
<gene>
    <name evidence="15" type="ORF">AW736_06620</name>
</gene>
<evidence type="ECO:0000256" key="5">
    <source>
        <dbReference type="ARBA" id="ARBA00022692"/>
    </source>
</evidence>
<dbReference type="PROSITE" id="PS00457">
    <property type="entry name" value="NA_SOLUT_SYMP_2"/>
    <property type="match status" value="1"/>
</dbReference>
<feature type="transmembrane region" description="Helical" evidence="14">
    <location>
        <begin position="45"/>
        <end position="63"/>
    </location>
</feature>
<keyword evidence="11" id="KW-0739">Sodium transport</keyword>
<evidence type="ECO:0000256" key="13">
    <source>
        <dbReference type="RuleBase" id="RU362091"/>
    </source>
</evidence>
<feature type="transmembrane region" description="Helical" evidence="14">
    <location>
        <begin position="570"/>
        <end position="594"/>
    </location>
</feature>
<dbReference type="OrthoDB" id="178434at2"/>
<feature type="transmembrane region" description="Helical" evidence="14">
    <location>
        <begin position="424"/>
        <end position="449"/>
    </location>
</feature>
<evidence type="ECO:0000256" key="8">
    <source>
        <dbReference type="ARBA" id="ARBA00023053"/>
    </source>
</evidence>
<dbReference type="STRING" id="1184151.AW736_06620"/>
<evidence type="ECO:0000256" key="11">
    <source>
        <dbReference type="ARBA" id="ARBA00023201"/>
    </source>
</evidence>
<feature type="transmembrane region" description="Helical" evidence="14">
    <location>
        <begin position="194"/>
        <end position="212"/>
    </location>
</feature>
<dbReference type="Pfam" id="PF00474">
    <property type="entry name" value="SSF"/>
    <property type="match status" value="1"/>
</dbReference>
<dbReference type="PANTHER" id="PTHR48086">
    <property type="entry name" value="SODIUM/PROLINE SYMPORTER-RELATED"/>
    <property type="match status" value="1"/>
</dbReference>
<evidence type="ECO:0000256" key="6">
    <source>
        <dbReference type="ARBA" id="ARBA00022847"/>
    </source>
</evidence>
<dbReference type="PANTHER" id="PTHR48086:SF3">
    <property type="entry name" value="SODIUM_PROLINE SYMPORTER"/>
    <property type="match status" value="1"/>
</dbReference>
<dbReference type="InterPro" id="IPR018212">
    <property type="entry name" value="Na/solute_symporter_CS"/>
</dbReference>
<keyword evidence="6" id="KW-0769">Symport</keyword>
<dbReference type="GO" id="GO:0006814">
    <property type="term" value="P:sodium ion transport"/>
    <property type="evidence" value="ECO:0007669"/>
    <property type="project" value="UniProtKB-KW"/>
</dbReference>
<comment type="caution">
    <text evidence="15">The sequence shown here is derived from an EMBL/GenBank/DDBJ whole genome shotgun (WGS) entry which is preliminary data.</text>
</comment>